<dbReference type="Proteomes" id="UP001301769">
    <property type="component" value="Unassembled WGS sequence"/>
</dbReference>
<reference evidence="1" key="1">
    <citation type="journal article" date="2023" name="Mol. Phylogenet. Evol.">
        <title>Genome-scale phylogeny and comparative genomics of the fungal order Sordariales.</title>
        <authorList>
            <person name="Hensen N."/>
            <person name="Bonometti L."/>
            <person name="Westerberg I."/>
            <person name="Brannstrom I.O."/>
            <person name="Guillou S."/>
            <person name="Cros-Aarteil S."/>
            <person name="Calhoun S."/>
            <person name="Haridas S."/>
            <person name="Kuo A."/>
            <person name="Mondo S."/>
            <person name="Pangilinan J."/>
            <person name="Riley R."/>
            <person name="LaButti K."/>
            <person name="Andreopoulos B."/>
            <person name="Lipzen A."/>
            <person name="Chen C."/>
            <person name="Yan M."/>
            <person name="Daum C."/>
            <person name="Ng V."/>
            <person name="Clum A."/>
            <person name="Steindorff A."/>
            <person name="Ohm R.A."/>
            <person name="Martin F."/>
            <person name="Silar P."/>
            <person name="Natvig D.O."/>
            <person name="Lalanne C."/>
            <person name="Gautier V."/>
            <person name="Ament-Velasquez S.L."/>
            <person name="Kruys A."/>
            <person name="Hutchinson M.I."/>
            <person name="Powell A.J."/>
            <person name="Barry K."/>
            <person name="Miller A.N."/>
            <person name="Grigoriev I.V."/>
            <person name="Debuchy R."/>
            <person name="Gladieux P."/>
            <person name="Hiltunen Thoren M."/>
            <person name="Johannesson H."/>
        </authorList>
    </citation>
    <scope>NUCLEOTIDE SEQUENCE</scope>
    <source>
        <strain evidence="1">PSN293</strain>
    </source>
</reference>
<comment type="caution">
    <text evidence="1">The sequence shown here is derived from an EMBL/GenBank/DDBJ whole genome shotgun (WGS) entry which is preliminary data.</text>
</comment>
<sequence length="209" mass="22861">MLRSGVVCHDRYSDVLVKGAAPGRNLKPQLYVSRRSSGLVHRHMLEWVSKGKWVNGAKNAPRDGWDMAEVEKEHVVANFLQPLGRFPSLQSAEPQTSNQLGLQVRPVRGAFREQAGDGPRAGGRRSVWGHRKGVCRMAFWLLLFDSGGNVARKDAGSIDSILFGTGGVRGALRPALAVAKESCSRPYLSPWRRCGQVGRFPAGNARPPP</sequence>
<keyword evidence="2" id="KW-1185">Reference proteome</keyword>
<evidence type="ECO:0000313" key="2">
    <source>
        <dbReference type="Proteomes" id="UP001301769"/>
    </source>
</evidence>
<protein>
    <submittedName>
        <fullName evidence="1">Uncharacterized protein</fullName>
    </submittedName>
</protein>
<accession>A0AAN6XSP9</accession>
<dbReference type="AlphaFoldDB" id="A0AAN6XSP9"/>
<reference evidence="1" key="2">
    <citation type="submission" date="2023-05" db="EMBL/GenBank/DDBJ databases">
        <authorList>
            <consortium name="Lawrence Berkeley National Laboratory"/>
            <person name="Steindorff A."/>
            <person name="Hensen N."/>
            <person name="Bonometti L."/>
            <person name="Westerberg I."/>
            <person name="Brannstrom I.O."/>
            <person name="Guillou S."/>
            <person name="Cros-Aarteil S."/>
            <person name="Calhoun S."/>
            <person name="Haridas S."/>
            <person name="Kuo A."/>
            <person name="Mondo S."/>
            <person name="Pangilinan J."/>
            <person name="Riley R."/>
            <person name="Labutti K."/>
            <person name="Andreopoulos B."/>
            <person name="Lipzen A."/>
            <person name="Chen C."/>
            <person name="Yanf M."/>
            <person name="Daum C."/>
            <person name="Ng V."/>
            <person name="Clum A."/>
            <person name="Ohm R."/>
            <person name="Martin F."/>
            <person name="Silar P."/>
            <person name="Natvig D."/>
            <person name="Lalanne C."/>
            <person name="Gautier V."/>
            <person name="Ament-Velasquez S.L."/>
            <person name="Kruys A."/>
            <person name="Hutchinson M.I."/>
            <person name="Powell A.J."/>
            <person name="Barry K."/>
            <person name="Miller A.N."/>
            <person name="Grigoriev I.V."/>
            <person name="Debuchy R."/>
            <person name="Gladieux P."/>
            <person name="Thoren M.H."/>
            <person name="Johannesson H."/>
        </authorList>
    </citation>
    <scope>NUCLEOTIDE SEQUENCE</scope>
    <source>
        <strain evidence="1">PSN293</strain>
    </source>
</reference>
<name>A0AAN6XSP9_9PEZI</name>
<proteinExistence type="predicted"/>
<evidence type="ECO:0000313" key="1">
    <source>
        <dbReference type="EMBL" id="KAK4205873.1"/>
    </source>
</evidence>
<dbReference type="EMBL" id="MU858706">
    <property type="protein sequence ID" value="KAK4205873.1"/>
    <property type="molecule type" value="Genomic_DNA"/>
</dbReference>
<organism evidence="1 2">
    <name type="scientific">Rhypophila decipiens</name>
    <dbReference type="NCBI Taxonomy" id="261697"/>
    <lineage>
        <taxon>Eukaryota</taxon>
        <taxon>Fungi</taxon>
        <taxon>Dikarya</taxon>
        <taxon>Ascomycota</taxon>
        <taxon>Pezizomycotina</taxon>
        <taxon>Sordariomycetes</taxon>
        <taxon>Sordariomycetidae</taxon>
        <taxon>Sordariales</taxon>
        <taxon>Naviculisporaceae</taxon>
        <taxon>Rhypophila</taxon>
    </lineage>
</organism>
<gene>
    <name evidence="1" type="ORF">QBC37DRAFT_464026</name>
</gene>